<dbReference type="InterPro" id="IPR050155">
    <property type="entry name" value="HAD-like_hydrolase_sf"/>
</dbReference>
<name>A0A3R9YK68_9ENTE</name>
<dbReference type="GO" id="GO:0005829">
    <property type="term" value="C:cytosol"/>
    <property type="evidence" value="ECO:0007669"/>
    <property type="project" value="TreeGrafter"/>
</dbReference>
<keyword evidence="2" id="KW-1185">Reference proteome</keyword>
<reference evidence="1 2" key="1">
    <citation type="submission" date="2018-03" db="EMBL/GenBank/DDBJ databases">
        <authorList>
            <person name="Gulvik C.A."/>
        </authorList>
    </citation>
    <scope>NUCLEOTIDE SEQUENCE [LARGE SCALE GENOMIC DNA]</scope>
    <source>
        <strain evidence="1 2">JCM 31581</strain>
    </source>
</reference>
<dbReference type="Proteomes" id="UP000277864">
    <property type="component" value="Unassembled WGS sequence"/>
</dbReference>
<sequence length="220" mass="25260">MKKDVVLFDFDGTLADTNELIARSYLHVLDQYFPGKYTLESVVPFNGPSLEQVFGQLLPEKASQMVTEYRQYNEQIHDQYIKPFPYVKNVLQELKHANIRLGVVSTKKNPILYQGLDKLDIRQYFDIVLGSYDYTQVKPDPEPVLTALNQLSVTEAGRCIMVGDNWQDLESARRAKVTSVFVSWSQKSMEDIAPYQPDKVVDSMIELKEWVLMNQNGGNQ</sequence>
<dbReference type="InterPro" id="IPR023214">
    <property type="entry name" value="HAD_sf"/>
</dbReference>
<dbReference type="PANTHER" id="PTHR43434">
    <property type="entry name" value="PHOSPHOGLYCOLATE PHOSPHATASE"/>
    <property type="match status" value="1"/>
</dbReference>
<dbReference type="PANTHER" id="PTHR43434:SF26">
    <property type="entry name" value="PYROPHOSPHATASE PPAX"/>
    <property type="match status" value="1"/>
</dbReference>
<dbReference type="Pfam" id="PF13419">
    <property type="entry name" value="HAD_2"/>
    <property type="match status" value="1"/>
</dbReference>
<dbReference type="Gene3D" id="3.40.50.1000">
    <property type="entry name" value="HAD superfamily/HAD-like"/>
    <property type="match status" value="1"/>
</dbReference>
<organism evidence="1 2">
    <name type="scientific">Vagococcus humatus</name>
    <dbReference type="NCBI Taxonomy" id="1889241"/>
    <lineage>
        <taxon>Bacteria</taxon>
        <taxon>Bacillati</taxon>
        <taxon>Bacillota</taxon>
        <taxon>Bacilli</taxon>
        <taxon>Lactobacillales</taxon>
        <taxon>Enterococcaceae</taxon>
        <taxon>Vagococcus</taxon>
    </lineage>
</organism>
<dbReference type="InterPro" id="IPR036412">
    <property type="entry name" value="HAD-like_sf"/>
</dbReference>
<protein>
    <submittedName>
        <fullName evidence="1">Pyrophosphatase PpaX</fullName>
    </submittedName>
</protein>
<dbReference type="SUPFAM" id="SSF56784">
    <property type="entry name" value="HAD-like"/>
    <property type="match status" value="1"/>
</dbReference>
<dbReference type="GO" id="GO:0006281">
    <property type="term" value="P:DNA repair"/>
    <property type="evidence" value="ECO:0007669"/>
    <property type="project" value="TreeGrafter"/>
</dbReference>
<accession>A0A3R9YK68</accession>
<comment type="caution">
    <text evidence="1">The sequence shown here is derived from an EMBL/GenBank/DDBJ whole genome shotgun (WGS) entry which is preliminary data.</text>
</comment>
<dbReference type="EMBL" id="PXZH01000001">
    <property type="protein sequence ID" value="RST89627.1"/>
    <property type="molecule type" value="Genomic_DNA"/>
</dbReference>
<dbReference type="NCBIfam" id="TIGR01549">
    <property type="entry name" value="HAD-SF-IA-v1"/>
    <property type="match status" value="1"/>
</dbReference>
<dbReference type="OrthoDB" id="9807630at2"/>
<dbReference type="InterPro" id="IPR006439">
    <property type="entry name" value="HAD-SF_hydro_IA"/>
</dbReference>
<dbReference type="InterPro" id="IPR041492">
    <property type="entry name" value="HAD_2"/>
</dbReference>
<dbReference type="NCBIfam" id="TIGR01509">
    <property type="entry name" value="HAD-SF-IA-v3"/>
    <property type="match status" value="1"/>
</dbReference>
<dbReference type="InterPro" id="IPR023198">
    <property type="entry name" value="PGP-like_dom2"/>
</dbReference>
<dbReference type="GO" id="GO:0008967">
    <property type="term" value="F:phosphoglycolate phosphatase activity"/>
    <property type="evidence" value="ECO:0007669"/>
    <property type="project" value="TreeGrafter"/>
</dbReference>
<dbReference type="SFLD" id="SFLDG01135">
    <property type="entry name" value="C1.5.6:_HAD__Beta-PGM__Phospha"/>
    <property type="match status" value="1"/>
</dbReference>
<dbReference type="SFLD" id="SFLDS00003">
    <property type="entry name" value="Haloacid_Dehalogenase"/>
    <property type="match status" value="1"/>
</dbReference>
<dbReference type="SFLD" id="SFLDG01129">
    <property type="entry name" value="C1.5:_HAD__Beta-PGM__Phosphata"/>
    <property type="match status" value="1"/>
</dbReference>
<gene>
    <name evidence="1" type="ORF">C7P63_00685</name>
</gene>
<dbReference type="Gene3D" id="1.10.150.240">
    <property type="entry name" value="Putative phosphatase, domain 2"/>
    <property type="match status" value="1"/>
</dbReference>
<evidence type="ECO:0000313" key="2">
    <source>
        <dbReference type="Proteomes" id="UP000277864"/>
    </source>
</evidence>
<dbReference type="AlphaFoldDB" id="A0A3R9YK68"/>
<dbReference type="RefSeq" id="WP_125942237.1">
    <property type="nucleotide sequence ID" value="NZ_PXZH01000001.1"/>
</dbReference>
<proteinExistence type="predicted"/>
<evidence type="ECO:0000313" key="1">
    <source>
        <dbReference type="EMBL" id="RST89627.1"/>
    </source>
</evidence>